<dbReference type="GO" id="GO:0052381">
    <property type="term" value="F:tRNA dimethylallyltransferase activity"/>
    <property type="evidence" value="ECO:0007669"/>
    <property type="project" value="UniProtKB-EC"/>
</dbReference>
<evidence type="ECO:0000313" key="13">
    <source>
        <dbReference type="Proteomes" id="UP000002009"/>
    </source>
</evidence>
<dbReference type="EMBL" id="CP001323">
    <property type="protein sequence ID" value="ACO61527.1"/>
    <property type="molecule type" value="Genomic_DNA"/>
</dbReference>
<comment type="cofactor">
    <cofactor evidence="1">
        <name>Mg(2+)</name>
        <dbReference type="ChEBI" id="CHEBI:18420"/>
    </cofactor>
</comment>
<dbReference type="InterPro" id="IPR039657">
    <property type="entry name" value="Dimethylallyltransferase"/>
</dbReference>
<dbReference type="Pfam" id="PF01715">
    <property type="entry name" value="IPPT"/>
    <property type="match status" value="1"/>
</dbReference>
<dbReference type="CDD" id="cd02019">
    <property type="entry name" value="NK"/>
    <property type="match status" value="1"/>
</dbReference>
<dbReference type="Gene3D" id="3.40.50.300">
    <property type="entry name" value="P-loop containing nucleotide triphosphate hydrolases"/>
    <property type="match status" value="1"/>
</dbReference>
<dbReference type="InParanoid" id="C1DZ11"/>
<protein>
    <recommendedName>
        <fullName evidence="3">tRNA dimethylallyltransferase</fullName>
        <ecNumber evidence="3">2.5.1.75</ecNumber>
    </recommendedName>
</protein>
<dbReference type="AlphaFoldDB" id="C1DZ11"/>
<dbReference type="NCBIfam" id="TIGR00174">
    <property type="entry name" value="miaA"/>
    <property type="match status" value="1"/>
</dbReference>
<feature type="non-terminal residue" evidence="12">
    <location>
        <position position="306"/>
    </location>
</feature>
<evidence type="ECO:0000256" key="1">
    <source>
        <dbReference type="ARBA" id="ARBA00001946"/>
    </source>
</evidence>
<dbReference type="GeneID" id="8241459"/>
<keyword evidence="7 10" id="KW-0067">ATP-binding</keyword>
<evidence type="ECO:0000256" key="7">
    <source>
        <dbReference type="ARBA" id="ARBA00022840"/>
    </source>
</evidence>
<dbReference type="GO" id="GO:0005524">
    <property type="term" value="F:ATP binding"/>
    <property type="evidence" value="ECO:0007669"/>
    <property type="project" value="UniProtKB-KW"/>
</dbReference>
<dbReference type="eggNOG" id="KOG1384">
    <property type="taxonomic scope" value="Eukaryota"/>
</dbReference>
<evidence type="ECO:0000256" key="3">
    <source>
        <dbReference type="ARBA" id="ARBA00012665"/>
    </source>
</evidence>
<dbReference type="EC" id="2.5.1.75" evidence="3"/>
<organism evidence="12 13">
    <name type="scientific">Micromonas commoda (strain RCC299 / NOUM17 / CCMP2709)</name>
    <name type="common">Picoplanktonic green alga</name>
    <dbReference type="NCBI Taxonomy" id="296587"/>
    <lineage>
        <taxon>Eukaryota</taxon>
        <taxon>Viridiplantae</taxon>
        <taxon>Chlorophyta</taxon>
        <taxon>Mamiellophyceae</taxon>
        <taxon>Mamiellales</taxon>
        <taxon>Mamiellaceae</taxon>
        <taxon>Micromonas</taxon>
    </lineage>
</organism>
<keyword evidence="8" id="KW-0460">Magnesium</keyword>
<dbReference type="OrthoDB" id="775260at2759"/>
<evidence type="ECO:0000256" key="11">
    <source>
        <dbReference type="SAM" id="MobiDB-lite"/>
    </source>
</evidence>
<evidence type="ECO:0000256" key="6">
    <source>
        <dbReference type="ARBA" id="ARBA00022741"/>
    </source>
</evidence>
<evidence type="ECO:0000256" key="10">
    <source>
        <dbReference type="RuleBase" id="RU003785"/>
    </source>
</evidence>
<evidence type="ECO:0000256" key="2">
    <source>
        <dbReference type="ARBA" id="ARBA00005842"/>
    </source>
</evidence>
<dbReference type="RefSeq" id="XP_002500269.1">
    <property type="nucleotide sequence ID" value="XM_002500223.1"/>
</dbReference>
<feature type="region of interest" description="Disordered" evidence="11">
    <location>
        <begin position="108"/>
        <end position="135"/>
    </location>
</feature>
<sequence>KVLVIAGPTAVGKTSLSLRMASALNGEIVSADSVQVFEGLDVGASKLPVNERNGIPHHLLDVADPSKEFGAGEFYEHALEAIDGIVSRGKTPIVVGGTGMYLRWLIDGKPSTPPSEPEAAARAKEASGADGDDVGNGWAGAVRALADAGDPETANRLAENDWYRLERAMEIVQTSGRPVGSFKPASRPRYDFRCVVLTSPRIELYRRVDARVEAMVRDGMLEEAAMMLGRGIAPGSTPAARSIGYRQAMDFVERRAARAGDGPCRPEELLEFVEEAQRATRAFAKRQFTWFRGEREGLYTWLDASK</sequence>
<proteinExistence type="inferred from homology"/>
<dbReference type="FunCoup" id="C1DZ11">
    <property type="interactions" value="200"/>
</dbReference>
<comment type="catalytic activity">
    <reaction evidence="9">
        <text>adenosine(37) in tRNA + dimethylallyl diphosphate = N(6)-dimethylallyladenosine(37) in tRNA + diphosphate</text>
        <dbReference type="Rhea" id="RHEA:26482"/>
        <dbReference type="Rhea" id="RHEA-COMP:10162"/>
        <dbReference type="Rhea" id="RHEA-COMP:10375"/>
        <dbReference type="ChEBI" id="CHEBI:33019"/>
        <dbReference type="ChEBI" id="CHEBI:57623"/>
        <dbReference type="ChEBI" id="CHEBI:74411"/>
        <dbReference type="ChEBI" id="CHEBI:74415"/>
        <dbReference type="EC" id="2.5.1.75"/>
    </reaction>
</comment>
<dbReference type="OMA" id="HEECCHI"/>
<dbReference type="InterPro" id="IPR027417">
    <property type="entry name" value="P-loop_NTPase"/>
</dbReference>
<dbReference type="PANTHER" id="PTHR11088:SF60">
    <property type="entry name" value="TRNA DIMETHYLALLYLTRANSFERASE"/>
    <property type="match status" value="1"/>
</dbReference>
<evidence type="ECO:0000256" key="4">
    <source>
        <dbReference type="ARBA" id="ARBA00022679"/>
    </source>
</evidence>
<evidence type="ECO:0000256" key="5">
    <source>
        <dbReference type="ARBA" id="ARBA00022694"/>
    </source>
</evidence>
<dbReference type="GO" id="GO:0009691">
    <property type="term" value="P:cytokinin biosynthetic process"/>
    <property type="evidence" value="ECO:0007669"/>
    <property type="project" value="TreeGrafter"/>
</dbReference>
<dbReference type="InterPro" id="IPR018022">
    <property type="entry name" value="IPT"/>
</dbReference>
<accession>C1DZ11</accession>
<dbReference type="Proteomes" id="UP000002009">
    <property type="component" value="Chromosome 2"/>
</dbReference>
<gene>
    <name evidence="12" type="ORF">MICPUN_68379</name>
</gene>
<keyword evidence="13" id="KW-1185">Reference proteome</keyword>
<comment type="similarity">
    <text evidence="2 10">Belongs to the IPP transferase family.</text>
</comment>
<reference evidence="12 13" key="1">
    <citation type="journal article" date="2009" name="Science">
        <title>Green evolution and dynamic adaptations revealed by genomes of the marine picoeukaryotes Micromonas.</title>
        <authorList>
            <person name="Worden A.Z."/>
            <person name="Lee J.H."/>
            <person name="Mock T."/>
            <person name="Rouze P."/>
            <person name="Simmons M.P."/>
            <person name="Aerts A.L."/>
            <person name="Allen A.E."/>
            <person name="Cuvelier M.L."/>
            <person name="Derelle E."/>
            <person name="Everett M.V."/>
            <person name="Foulon E."/>
            <person name="Grimwood J."/>
            <person name="Gundlach H."/>
            <person name="Henrissat B."/>
            <person name="Napoli C."/>
            <person name="McDonald S.M."/>
            <person name="Parker M.S."/>
            <person name="Rombauts S."/>
            <person name="Salamov A."/>
            <person name="Von Dassow P."/>
            <person name="Badger J.H."/>
            <person name="Coutinho P.M."/>
            <person name="Demir E."/>
            <person name="Dubchak I."/>
            <person name="Gentemann C."/>
            <person name="Eikrem W."/>
            <person name="Gready J.E."/>
            <person name="John U."/>
            <person name="Lanier W."/>
            <person name="Lindquist E.A."/>
            <person name="Lucas S."/>
            <person name="Mayer K.F."/>
            <person name="Moreau H."/>
            <person name="Not F."/>
            <person name="Otillar R."/>
            <person name="Panaud O."/>
            <person name="Pangilinan J."/>
            <person name="Paulsen I."/>
            <person name="Piegu B."/>
            <person name="Poliakov A."/>
            <person name="Robbens S."/>
            <person name="Schmutz J."/>
            <person name="Toulza E."/>
            <person name="Wyss T."/>
            <person name="Zelensky A."/>
            <person name="Zhou K."/>
            <person name="Armbrust E.V."/>
            <person name="Bhattacharya D."/>
            <person name="Goodenough U.W."/>
            <person name="Van de Peer Y."/>
            <person name="Grigoriev I.V."/>
        </authorList>
    </citation>
    <scope>NUCLEOTIDE SEQUENCE [LARGE SCALE GENOMIC DNA]</scope>
    <source>
        <strain evidence="13">RCC299 / NOUM17</strain>
    </source>
</reference>
<dbReference type="SUPFAM" id="SSF52540">
    <property type="entry name" value="P-loop containing nucleoside triphosphate hydrolases"/>
    <property type="match status" value="2"/>
</dbReference>
<feature type="non-terminal residue" evidence="12">
    <location>
        <position position="1"/>
    </location>
</feature>
<dbReference type="GO" id="GO:0006400">
    <property type="term" value="P:tRNA modification"/>
    <property type="evidence" value="ECO:0007669"/>
    <property type="project" value="TreeGrafter"/>
</dbReference>
<keyword evidence="5" id="KW-0819">tRNA processing</keyword>
<dbReference type="HAMAP" id="MF_00185">
    <property type="entry name" value="IPP_trans"/>
    <property type="match status" value="1"/>
</dbReference>
<keyword evidence="4 10" id="KW-0808">Transferase</keyword>
<keyword evidence="6 10" id="KW-0547">Nucleotide-binding</keyword>
<dbReference type="Gene3D" id="1.10.20.140">
    <property type="match status" value="1"/>
</dbReference>
<dbReference type="PANTHER" id="PTHR11088">
    <property type="entry name" value="TRNA DIMETHYLALLYLTRANSFERASE"/>
    <property type="match status" value="1"/>
</dbReference>
<dbReference type="STRING" id="296587.C1DZ11"/>
<evidence type="ECO:0000256" key="8">
    <source>
        <dbReference type="ARBA" id="ARBA00022842"/>
    </source>
</evidence>
<evidence type="ECO:0000313" key="12">
    <source>
        <dbReference type="EMBL" id="ACO61527.1"/>
    </source>
</evidence>
<name>C1DZ11_MICCC</name>
<dbReference type="KEGG" id="mis:MICPUN_68379"/>
<evidence type="ECO:0000256" key="9">
    <source>
        <dbReference type="ARBA" id="ARBA00049563"/>
    </source>
</evidence>